<organism evidence="3 4">
    <name type="scientific">Colletotrichum sojae</name>
    <dbReference type="NCBI Taxonomy" id="2175907"/>
    <lineage>
        <taxon>Eukaryota</taxon>
        <taxon>Fungi</taxon>
        <taxon>Dikarya</taxon>
        <taxon>Ascomycota</taxon>
        <taxon>Pezizomycotina</taxon>
        <taxon>Sordariomycetes</taxon>
        <taxon>Hypocreomycetidae</taxon>
        <taxon>Glomerellales</taxon>
        <taxon>Glomerellaceae</taxon>
        <taxon>Colletotrichum</taxon>
        <taxon>Colletotrichum orchidearum species complex</taxon>
    </lineage>
</organism>
<reference evidence="3 4" key="1">
    <citation type="journal article" date="2020" name="Phytopathology">
        <title>Genome Sequence Resources of Colletotrichum truncatum, C. plurivorum, C. musicola, and C. sojae: Four Species Pathogenic to Soybean (Glycine max).</title>
        <authorList>
            <person name="Rogerio F."/>
            <person name="Boufleur T.R."/>
            <person name="Ciampi-Guillardi M."/>
            <person name="Sukno S.A."/>
            <person name="Thon M.R."/>
            <person name="Massola Junior N.S."/>
            <person name="Baroncelli R."/>
        </authorList>
    </citation>
    <scope>NUCLEOTIDE SEQUENCE [LARGE SCALE GENOMIC DNA]</scope>
    <source>
        <strain evidence="3 4">LFN0009</strain>
    </source>
</reference>
<dbReference type="AlphaFoldDB" id="A0A8H6JBN3"/>
<feature type="compositionally biased region" description="Basic and acidic residues" evidence="1">
    <location>
        <begin position="57"/>
        <end position="73"/>
    </location>
</feature>
<gene>
    <name evidence="3" type="ORF">CSOJ01_06514</name>
</gene>
<proteinExistence type="predicted"/>
<sequence length="82" mass="8345">MQPQTLVAALFATAVAAGSGPPARSGPGNGRRSIVSGSLLPRAWMSSLGLSAPVADVTKRDTDPLSELSKREPAPATTTDTE</sequence>
<evidence type="ECO:0000256" key="2">
    <source>
        <dbReference type="SAM" id="SignalP"/>
    </source>
</evidence>
<feature type="signal peptide" evidence="2">
    <location>
        <begin position="1"/>
        <end position="17"/>
    </location>
</feature>
<accession>A0A8H6JBN3</accession>
<name>A0A8H6JBN3_9PEZI</name>
<evidence type="ECO:0000313" key="3">
    <source>
        <dbReference type="EMBL" id="KAF6810102.1"/>
    </source>
</evidence>
<dbReference type="EMBL" id="WIGN01000091">
    <property type="protein sequence ID" value="KAF6810102.1"/>
    <property type="molecule type" value="Genomic_DNA"/>
</dbReference>
<feature type="region of interest" description="Disordered" evidence="1">
    <location>
        <begin position="50"/>
        <end position="82"/>
    </location>
</feature>
<keyword evidence="2" id="KW-0732">Signal</keyword>
<protein>
    <submittedName>
        <fullName evidence="3">Uncharacterized protein</fullName>
    </submittedName>
</protein>
<dbReference type="Proteomes" id="UP000652219">
    <property type="component" value="Unassembled WGS sequence"/>
</dbReference>
<feature type="chain" id="PRO_5034083346" evidence="2">
    <location>
        <begin position="18"/>
        <end position="82"/>
    </location>
</feature>
<comment type="caution">
    <text evidence="3">The sequence shown here is derived from an EMBL/GenBank/DDBJ whole genome shotgun (WGS) entry which is preliminary data.</text>
</comment>
<keyword evidence="4" id="KW-1185">Reference proteome</keyword>
<evidence type="ECO:0000313" key="4">
    <source>
        <dbReference type="Proteomes" id="UP000652219"/>
    </source>
</evidence>
<evidence type="ECO:0000256" key="1">
    <source>
        <dbReference type="SAM" id="MobiDB-lite"/>
    </source>
</evidence>